<keyword evidence="12" id="KW-1185">Reference proteome</keyword>
<evidence type="ECO:0000256" key="2">
    <source>
        <dbReference type="ARBA" id="ARBA00004502"/>
    </source>
</evidence>
<dbReference type="GO" id="GO:0004771">
    <property type="term" value="F:sterol ester esterase activity"/>
    <property type="evidence" value="ECO:0007669"/>
    <property type="project" value="UniProtKB-EC"/>
</dbReference>
<evidence type="ECO:0000256" key="5">
    <source>
        <dbReference type="ARBA" id="ARBA00022677"/>
    </source>
</evidence>
<evidence type="ECO:0000313" key="12">
    <source>
        <dbReference type="Proteomes" id="UP000472270"/>
    </source>
</evidence>
<name>A0A673I3L2_9TELE</name>
<dbReference type="GO" id="GO:0005783">
    <property type="term" value="C:endoplasmic reticulum"/>
    <property type="evidence" value="ECO:0007669"/>
    <property type="project" value="UniProtKB-SubCell"/>
</dbReference>
<gene>
    <name evidence="11" type="primary">LOC107719494</name>
</gene>
<dbReference type="InterPro" id="IPR029058">
    <property type="entry name" value="AB_hydrolase_fold"/>
</dbReference>
<sequence length="349" mass="40122">MHLRVISSQRHTTIVVKESACKAVAHRYSLERESEFPVTTQSAHCSALKAAGYQRCHLSPYLPSLAVNLICEHFHLSTGNPGVVGFYKTYMWTLYQTFIRRYPVWAVSHAGHCMPPETYDMIEDASVTEKEDVFGLNGQIEHKLAFLRKHVPRDTNLLLIGHSIGCYIILEMMKRDPELLELDKKAVMLFPTIERMACSPQGKVMTPVLCRLRYAFYLPIFLLSLFPERLKVSIVRLALRNFYAVDTSIIPATVSLINVECAANGMYMVSQEMRLVVERDNATVRQHLSKLIFYYGATDHWCPVQYYRDIRKDFPEGDIRLCERGIRHAFVLDAGEEMANMTAEWIFDD</sequence>
<evidence type="ECO:0000256" key="1">
    <source>
        <dbReference type="ARBA" id="ARBA00004240"/>
    </source>
</evidence>
<proteinExistence type="inferred from homology"/>
<dbReference type="PANTHER" id="PTHR13390:SF0">
    <property type="entry name" value="LIPID DROPLET-ASSOCIATED HYDROLASE"/>
    <property type="match status" value="1"/>
</dbReference>
<dbReference type="SUPFAM" id="SSF53474">
    <property type="entry name" value="alpha/beta-Hydrolases"/>
    <property type="match status" value="1"/>
</dbReference>
<keyword evidence="6" id="KW-0378">Hydrolase</keyword>
<evidence type="ECO:0000256" key="4">
    <source>
        <dbReference type="ARBA" id="ARBA00019242"/>
    </source>
</evidence>
<dbReference type="GO" id="GO:0042632">
    <property type="term" value="P:cholesterol homeostasis"/>
    <property type="evidence" value="ECO:0007669"/>
    <property type="project" value="UniProtKB-ARBA"/>
</dbReference>
<evidence type="ECO:0000256" key="8">
    <source>
        <dbReference type="ARBA" id="ARBA00031924"/>
    </source>
</evidence>
<dbReference type="EC" id="3.1.1.13" evidence="9"/>
<comment type="similarity">
    <text evidence="3">Belongs to the AB hydrolase superfamily. LDAH family.</text>
</comment>
<dbReference type="AlphaFoldDB" id="A0A673I3L2"/>
<dbReference type="GO" id="GO:0160077">
    <property type="term" value="P:lipid droplet fusion"/>
    <property type="evidence" value="ECO:0007669"/>
    <property type="project" value="UniProtKB-ARBA"/>
</dbReference>
<dbReference type="InterPro" id="IPR019363">
    <property type="entry name" value="LDAH"/>
</dbReference>
<comment type="catalytic activity">
    <reaction evidence="10">
        <text>a cholesterol ester + H2O = cholesterol + a fatty acid + H(+)</text>
        <dbReference type="Rhea" id="RHEA:36403"/>
        <dbReference type="ChEBI" id="CHEBI:15377"/>
        <dbReference type="ChEBI" id="CHEBI:15378"/>
        <dbReference type="ChEBI" id="CHEBI:16113"/>
        <dbReference type="ChEBI" id="CHEBI:17002"/>
        <dbReference type="ChEBI" id="CHEBI:28868"/>
        <dbReference type="EC" id="3.1.1.13"/>
    </reaction>
    <physiologicalReaction direction="left-to-right" evidence="10">
        <dbReference type="Rhea" id="RHEA:36404"/>
    </physiologicalReaction>
</comment>
<keyword evidence="7" id="KW-0256">Endoplasmic reticulum</keyword>
<dbReference type="GO" id="GO:0005811">
    <property type="term" value="C:lipid droplet"/>
    <property type="evidence" value="ECO:0007669"/>
    <property type="project" value="UniProtKB-SubCell"/>
</dbReference>
<dbReference type="PANTHER" id="PTHR13390">
    <property type="entry name" value="LIPASE"/>
    <property type="match status" value="1"/>
</dbReference>
<accession>A0A673I3L2</accession>
<evidence type="ECO:0000256" key="6">
    <source>
        <dbReference type="ARBA" id="ARBA00022801"/>
    </source>
</evidence>
<keyword evidence="5" id="KW-0551">Lipid droplet</keyword>
<protein>
    <recommendedName>
        <fullName evidence="4">Lipid droplet-associated hydrolase</fullName>
        <ecNumber evidence="9">3.1.1.13</ecNumber>
    </recommendedName>
    <alternativeName>
        <fullName evidence="8">Lipid droplet-associated serine hydrolase</fullName>
    </alternativeName>
</protein>
<evidence type="ECO:0000256" key="3">
    <source>
        <dbReference type="ARBA" id="ARBA00008300"/>
    </source>
</evidence>
<dbReference type="GO" id="GO:0019915">
    <property type="term" value="P:lipid storage"/>
    <property type="evidence" value="ECO:0007669"/>
    <property type="project" value="InterPro"/>
</dbReference>
<dbReference type="Pfam" id="PF10230">
    <property type="entry name" value="LIDHydrolase"/>
    <property type="match status" value="1"/>
</dbReference>
<dbReference type="Gene3D" id="3.40.50.1820">
    <property type="entry name" value="alpha/beta hydrolase"/>
    <property type="match status" value="1"/>
</dbReference>
<evidence type="ECO:0000256" key="9">
    <source>
        <dbReference type="ARBA" id="ARBA00039150"/>
    </source>
</evidence>
<evidence type="ECO:0000256" key="7">
    <source>
        <dbReference type="ARBA" id="ARBA00022824"/>
    </source>
</evidence>
<comment type="subcellular location">
    <subcellularLocation>
        <location evidence="1">Endoplasmic reticulum</location>
    </subcellularLocation>
    <subcellularLocation>
        <location evidence="2">Lipid droplet</location>
    </subcellularLocation>
</comment>
<reference evidence="11" key="2">
    <citation type="submission" date="2025-09" db="UniProtKB">
        <authorList>
            <consortium name="Ensembl"/>
        </authorList>
    </citation>
    <scope>IDENTIFICATION</scope>
</reference>
<evidence type="ECO:0000313" key="11">
    <source>
        <dbReference type="Ensembl" id="ENSSRHP00000035094.1"/>
    </source>
</evidence>
<reference evidence="11" key="1">
    <citation type="submission" date="2025-08" db="UniProtKB">
        <authorList>
            <consortium name="Ensembl"/>
        </authorList>
    </citation>
    <scope>IDENTIFICATION</scope>
</reference>
<dbReference type="GO" id="GO:0035356">
    <property type="term" value="P:intracellular triglyceride homeostasis"/>
    <property type="evidence" value="ECO:0007669"/>
    <property type="project" value="UniProtKB-ARBA"/>
</dbReference>
<dbReference type="Ensembl" id="ENSSRHT00000036123.1">
    <property type="protein sequence ID" value="ENSSRHP00000035094.1"/>
    <property type="gene ID" value="ENSSRHG00000017947.1"/>
</dbReference>
<organism evidence="11 12">
    <name type="scientific">Sinocyclocheilus rhinocerous</name>
    <dbReference type="NCBI Taxonomy" id="307959"/>
    <lineage>
        <taxon>Eukaryota</taxon>
        <taxon>Metazoa</taxon>
        <taxon>Chordata</taxon>
        <taxon>Craniata</taxon>
        <taxon>Vertebrata</taxon>
        <taxon>Euteleostomi</taxon>
        <taxon>Actinopterygii</taxon>
        <taxon>Neopterygii</taxon>
        <taxon>Teleostei</taxon>
        <taxon>Ostariophysi</taxon>
        <taxon>Cypriniformes</taxon>
        <taxon>Cyprinidae</taxon>
        <taxon>Cyprininae</taxon>
        <taxon>Sinocyclocheilus</taxon>
    </lineage>
</organism>
<evidence type="ECO:0000256" key="10">
    <source>
        <dbReference type="ARBA" id="ARBA00049527"/>
    </source>
</evidence>
<dbReference type="Proteomes" id="UP000472270">
    <property type="component" value="Unassembled WGS sequence"/>
</dbReference>
<dbReference type="FunFam" id="3.40.50.1820:FF:000068">
    <property type="entry name" value="Lipid droplet associated hydrolase"/>
    <property type="match status" value="1"/>
</dbReference>